<dbReference type="OrthoDB" id="1751476at2759"/>
<dbReference type="GO" id="GO:0003676">
    <property type="term" value="F:nucleic acid binding"/>
    <property type="evidence" value="ECO:0007669"/>
    <property type="project" value="InterPro"/>
</dbReference>
<dbReference type="PANTHER" id="PTHR42648">
    <property type="entry name" value="TRANSPOSASE, PUTATIVE-RELATED"/>
    <property type="match status" value="1"/>
</dbReference>
<sequence length="113" mass="13231">MVHKYFLQRDNIIYIIDLTNQSVTCLVSINNKEKQFKESFESKNIVSTSRTLELLHINLFGPTITTYISGKHYGVVMSLKRKRLCEELDILHNFSYPKKPQKNGVVERKNRSL</sequence>
<dbReference type="InterPro" id="IPR036397">
    <property type="entry name" value="RNaseH_sf"/>
</dbReference>
<dbReference type="PROSITE" id="PS50994">
    <property type="entry name" value="INTEGRASE"/>
    <property type="match status" value="1"/>
</dbReference>
<protein>
    <recommendedName>
        <fullName evidence="1">Integrase catalytic domain-containing protein</fullName>
    </recommendedName>
</protein>
<reference evidence="2" key="1">
    <citation type="submission" date="2018-05" db="EMBL/GenBank/DDBJ databases">
        <title>Draft genome of Mucuna pruriens seed.</title>
        <authorList>
            <person name="Nnadi N.E."/>
            <person name="Vos R."/>
            <person name="Hasami M.H."/>
            <person name="Devisetty U.K."/>
            <person name="Aguiy J.C."/>
        </authorList>
    </citation>
    <scope>NUCLEOTIDE SEQUENCE [LARGE SCALE GENOMIC DNA]</scope>
    <source>
        <strain evidence="2">JCA_2017</strain>
    </source>
</reference>
<feature type="domain" description="Integrase catalytic" evidence="1">
    <location>
        <begin position="1"/>
        <end position="113"/>
    </location>
</feature>
<dbReference type="AlphaFoldDB" id="A0A371GFX6"/>
<dbReference type="GO" id="GO:0015074">
    <property type="term" value="P:DNA integration"/>
    <property type="evidence" value="ECO:0007669"/>
    <property type="project" value="InterPro"/>
</dbReference>
<feature type="non-terminal residue" evidence="2">
    <location>
        <position position="1"/>
    </location>
</feature>
<keyword evidence="3" id="KW-1185">Reference proteome</keyword>
<evidence type="ECO:0000313" key="2">
    <source>
        <dbReference type="EMBL" id="RDX89465.1"/>
    </source>
</evidence>
<evidence type="ECO:0000259" key="1">
    <source>
        <dbReference type="PROSITE" id="PS50994"/>
    </source>
</evidence>
<comment type="caution">
    <text evidence="2">The sequence shown here is derived from an EMBL/GenBank/DDBJ whole genome shotgun (WGS) entry which is preliminary data.</text>
</comment>
<accession>A0A371GFX6</accession>
<dbReference type="SUPFAM" id="SSF53098">
    <property type="entry name" value="Ribonuclease H-like"/>
    <property type="match status" value="1"/>
</dbReference>
<dbReference type="InterPro" id="IPR012337">
    <property type="entry name" value="RNaseH-like_sf"/>
</dbReference>
<organism evidence="2 3">
    <name type="scientific">Mucuna pruriens</name>
    <name type="common">Velvet bean</name>
    <name type="synonym">Dolichos pruriens</name>
    <dbReference type="NCBI Taxonomy" id="157652"/>
    <lineage>
        <taxon>Eukaryota</taxon>
        <taxon>Viridiplantae</taxon>
        <taxon>Streptophyta</taxon>
        <taxon>Embryophyta</taxon>
        <taxon>Tracheophyta</taxon>
        <taxon>Spermatophyta</taxon>
        <taxon>Magnoliopsida</taxon>
        <taxon>eudicotyledons</taxon>
        <taxon>Gunneridae</taxon>
        <taxon>Pentapetalae</taxon>
        <taxon>rosids</taxon>
        <taxon>fabids</taxon>
        <taxon>Fabales</taxon>
        <taxon>Fabaceae</taxon>
        <taxon>Papilionoideae</taxon>
        <taxon>50 kb inversion clade</taxon>
        <taxon>NPAAA clade</taxon>
        <taxon>indigoferoid/millettioid clade</taxon>
        <taxon>Phaseoleae</taxon>
        <taxon>Mucuna</taxon>
    </lineage>
</organism>
<evidence type="ECO:0000313" key="3">
    <source>
        <dbReference type="Proteomes" id="UP000257109"/>
    </source>
</evidence>
<dbReference type="Gene3D" id="3.30.420.10">
    <property type="entry name" value="Ribonuclease H-like superfamily/Ribonuclease H"/>
    <property type="match status" value="1"/>
</dbReference>
<proteinExistence type="predicted"/>
<dbReference type="PANTHER" id="PTHR42648:SF21">
    <property type="entry name" value="CYSTEINE-RICH RLK (RECEPTOR-LIKE PROTEIN KINASE) 8"/>
    <property type="match status" value="1"/>
</dbReference>
<dbReference type="EMBL" id="QJKJ01005664">
    <property type="protein sequence ID" value="RDX89465.1"/>
    <property type="molecule type" value="Genomic_DNA"/>
</dbReference>
<dbReference type="Proteomes" id="UP000257109">
    <property type="component" value="Unassembled WGS sequence"/>
</dbReference>
<dbReference type="InterPro" id="IPR039537">
    <property type="entry name" value="Retrotran_Ty1/copia-like"/>
</dbReference>
<name>A0A371GFX6_MUCPR</name>
<dbReference type="InterPro" id="IPR001584">
    <property type="entry name" value="Integrase_cat-core"/>
</dbReference>
<gene>
    <name evidence="2" type="ORF">CR513_28809</name>
</gene>